<accession>A0ABT8KHN4</accession>
<evidence type="ECO:0000259" key="2">
    <source>
        <dbReference type="PROSITE" id="PS50995"/>
    </source>
</evidence>
<protein>
    <submittedName>
        <fullName evidence="3">MarR family winged helix-turn-helix transcriptional regulator</fullName>
    </submittedName>
</protein>
<comment type="caution">
    <text evidence="3">The sequence shown here is derived from an EMBL/GenBank/DDBJ whole genome shotgun (WGS) entry which is preliminary data.</text>
</comment>
<dbReference type="EMBL" id="JAROCF010000001">
    <property type="protein sequence ID" value="MDN4616276.1"/>
    <property type="molecule type" value="Genomic_DNA"/>
</dbReference>
<reference evidence="3" key="1">
    <citation type="submission" date="2023-06" db="EMBL/GenBank/DDBJ databases">
        <title>MT1 and MT2 Draft Genomes of Novel Species.</title>
        <authorList>
            <person name="Venkateswaran K."/>
        </authorList>
    </citation>
    <scope>NUCLEOTIDE SEQUENCE</scope>
    <source>
        <strain evidence="3">F6_8S_P_1B</strain>
    </source>
</reference>
<organism evidence="3 4">
    <name type="scientific">Leifsonia williamsii</name>
    <dbReference type="NCBI Taxonomy" id="3035919"/>
    <lineage>
        <taxon>Bacteria</taxon>
        <taxon>Bacillati</taxon>
        <taxon>Actinomycetota</taxon>
        <taxon>Actinomycetes</taxon>
        <taxon>Micrococcales</taxon>
        <taxon>Microbacteriaceae</taxon>
        <taxon>Leifsonia</taxon>
    </lineage>
</organism>
<dbReference type="Pfam" id="PF12802">
    <property type="entry name" value="MarR_2"/>
    <property type="match status" value="1"/>
</dbReference>
<dbReference type="Gene3D" id="1.10.10.10">
    <property type="entry name" value="Winged helix-like DNA-binding domain superfamily/Winged helix DNA-binding domain"/>
    <property type="match status" value="1"/>
</dbReference>
<dbReference type="PANTHER" id="PTHR33164">
    <property type="entry name" value="TRANSCRIPTIONAL REGULATOR, MARR FAMILY"/>
    <property type="match status" value="1"/>
</dbReference>
<evidence type="ECO:0000256" key="1">
    <source>
        <dbReference type="SAM" id="MobiDB-lite"/>
    </source>
</evidence>
<sequence>MATARTRPDPRKLSDDELRLFHEFYLMRRGFDRALDQQLQRDAGISISELEVLMALIRSPGRRLRVRDLVAATGWEKSRVSHQVTRMEARGFVERQDCAEDRRASWIHLTGDGRRKVVRVLPEHTATIRRILYDALSPEQQEELLAISTRMTEAMGREPGAEPEDVVVPGVQEAAG</sequence>
<dbReference type="PRINTS" id="PR00598">
    <property type="entry name" value="HTHMARR"/>
</dbReference>
<dbReference type="InterPro" id="IPR036388">
    <property type="entry name" value="WH-like_DNA-bd_sf"/>
</dbReference>
<dbReference type="RefSeq" id="WP_301212945.1">
    <property type="nucleotide sequence ID" value="NZ_JAROCF010000001.1"/>
</dbReference>
<feature type="region of interest" description="Disordered" evidence="1">
    <location>
        <begin position="156"/>
        <end position="176"/>
    </location>
</feature>
<dbReference type="SUPFAM" id="SSF46785">
    <property type="entry name" value="Winged helix' DNA-binding domain"/>
    <property type="match status" value="1"/>
</dbReference>
<proteinExistence type="predicted"/>
<dbReference type="PANTHER" id="PTHR33164:SF99">
    <property type="entry name" value="MARR FAMILY REGULATORY PROTEIN"/>
    <property type="match status" value="1"/>
</dbReference>
<dbReference type="Proteomes" id="UP001174208">
    <property type="component" value="Unassembled WGS sequence"/>
</dbReference>
<evidence type="ECO:0000313" key="3">
    <source>
        <dbReference type="EMBL" id="MDN4616276.1"/>
    </source>
</evidence>
<dbReference type="InterPro" id="IPR000835">
    <property type="entry name" value="HTH_MarR-typ"/>
</dbReference>
<feature type="domain" description="HTH marR-type" evidence="2">
    <location>
        <begin position="17"/>
        <end position="153"/>
    </location>
</feature>
<name>A0ABT8KHN4_9MICO</name>
<gene>
    <name evidence="3" type="ORF">P5G50_17650</name>
</gene>
<keyword evidence="4" id="KW-1185">Reference proteome</keyword>
<dbReference type="InterPro" id="IPR036390">
    <property type="entry name" value="WH_DNA-bd_sf"/>
</dbReference>
<evidence type="ECO:0000313" key="4">
    <source>
        <dbReference type="Proteomes" id="UP001174208"/>
    </source>
</evidence>
<dbReference type="PROSITE" id="PS50995">
    <property type="entry name" value="HTH_MARR_2"/>
    <property type="match status" value="1"/>
</dbReference>
<dbReference type="InterPro" id="IPR039422">
    <property type="entry name" value="MarR/SlyA-like"/>
</dbReference>
<dbReference type="SMART" id="SM00347">
    <property type="entry name" value="HTH_MARR"/>
    <property type="match status" value="1"/>
</dbReference>